<dbReference type="STRING" id="1237085.Ngar_c14610"/>
<sequence>MSTELPRSSLRYTSSGLQKVFPLASGYKSCLKKKIWFDILTPKQVMFFRRAVTLLRDSGHDVLCTSRQYREAIELARIKKLDLIVVGSHGGADRYGKLRQSANRTFELAEVVERFRPDAAVTFASPEGARVAFGLGIKHISFNDSPHAEAVARLTVPLTSNLLCPWVIPYSAWTGYGIAKKDITRYHALDPVAWLKHDETSEIEQDKKNTILLRLEESKASYIADRKLGTAKTIDDFVNDLWQSANIVMLCRYQDQIAEIEARYGSKVQVLKDVVDGTALIKSIHLFVGAGGTMTAEAALLGKPTISIAPLRFHIEKYLVRSGLVKRASNSKSLVKMGRKMISDEHYMKAQKKKAARILARMEDPTDRMINALRL</sequence>
<accession>K0IJF7</accession>
<dbReference type="BioCyc" id="CNIT1237085:G1324-1459-MONOMER"/>
<dbReference type="EMBL" id="CP002408">
    <property type="protein sequence ID" value="AFU58397.1"/>
    <property type="molecule type" value="Genomic_DNA"/>
</dbReference>
<dbReference type="Gene3D" id="3.40.50.2000">
    <property type="entry name" value="Glycogen Phosphorylase B"/>
    <property type="match status" value="1"/>
</dbReference>
<proteinExistence type="predicted"/>
<keyword evidence="2" id="KW-1185">Reference proteome</keyword>
<dbReference type="Pfam" id="PF04007">
    <property type="entry name" value="DUF354"/>
    <property type="match status" value="1"/>
</dbReference>
<dbReference type="PIRSF" id="PIRSF005357">
    <property type="entry name" value="UCP005357"/>
    <property type="match status" value="1"/>
</dbReference>
<dbReference type="KEGG" id="nga:Ngar_c14610"/>
<organism evidence="1 2">
    <name type="scientific">Nitrososphaera gargensis (strain Ga9.2)</name>
    <dbReference type="NCBI Taxonomy" id="1237085"/>
    <lineage>
        <taxon>Archaea</taxon>
        <taxon>Nitrososphaerota</taxon>
        <taxon>Nitrososphaeria</taxon>
        <taxon>Nitrososphaerales</taxon>
        <taxon>Nitrososphaeraceae</taxon>
        <taxon>Nitrososphaera</taxon>
    </lineage>
</organism>
<dbReference type="PANTHER" id="PTHR39662">
    <property type="entry name" value="DUF354 DOMAIN-CONTAINING PROTEIN-RELATED"/>
    <property type="match status" value="1"/>
</dbReference>
<evidence type="ECO:0000313" key="1">
    <source>
        <dbReference type="EMBL" id="AFU58397.1"/>
    </source>
</evidence>
<dbReference type="PANTHER" id="PTHR39662:SF1">
    <property type="entry name" value="DUF354 DOMAIN-CONTAINING PROTEIN"/>
    <property type="match status" value="1"/>
</dbReference>
<dbReference type="HOGENOM" id="CLU_067068_0_0_2"/>
<protein>
    <recommendedName>
        <fullName evidence="3">DUF354 domain-containing protein</fullName>
    </recommendedName>
</protein>
<dbReference type="InterPro" id="IPR007152">
    <property type="entry name" value="DUF354"/>
</dbReference>
<evidence type="ECO:0000313" key="2">
    <source>
        <dbReference type="Proteomes" id="UP000008037"/>
    </source>
</evidence>
<name>K0IJF7_NITGG</name>
<reference evidence="1 2" key="1">
    <citation type="journal article" date="2012" name="Environ. Microbiol.">
        <title>The genome of the ammonia-oxidizing Candidatus Nitrososphaera gargensis: insights into metabolic versatility and environmental adaptations.</title>
        <authorList>
            <person name="Spang A."/>
            <person name="Poehlein A."/>
            <person name="Offre P."/>
            <person name="Zumbragel S."/>
            <person name="Haider S."/>
            <person name="Rychlik N."/>
            <person name="Nowka B."/>
            <person name="Schmeisser C."/>
            <person name="Lebedeva E.V."/>
            <person name="Rattei T."/>
            <person name="Bohm C."/>
            <person name="Schmid M."/>
            <person name="Galushko A."/>
            <person name="Hatzenpichler R."/>
            <person name="Weinmaier T."/>
            <person name="Daniel R."/>
            <person name="Schleper C."/>
            <person name="Spieck E."/>
            <person name="Streit W."/>
            <person name="Wagner M."/>
        </authorList>
    </citation>
    <scope>NUCLEOTIDE SEQUENCE [LARGE SCALE GENOMIC DNA]</scope>
    <source>
        <strain evidence="2">Ga9.2</strain>
    </source>
</reference>
<dbReference type="InParanoid" id="K0IJF7"/>
<dbReference type="SUPFAM" id="SSF53756">
    <property type="entry name" value="UDP-Glycosyltransferase/glycogen phosphorylase"/>
    <property type="match status" value="1"/>
</dbReference>
<evidence type="ECO:0008006" key="3">
    <source>
        <dbReference type="Google" id="ProtNLM"/>
    </source>
</evidence>
<dbReference type="Proteomes" id="UP000008037">
    <property type="component" value="Chromosome"/>
</dbReference>
<gene>
    <name evidence="1" type="ordered locus">Ngar_c14610</name>
</gene>
<dbReference type="AlphaFoldDB" id="K0IJF7"/>